<protein>
    <submittedName>
        <fullName evidence="1">Transposase</fullName>
    </submittedName>
</protein>
<name>A0A223HZ59_THETR</name>
<proteinExistence type="predicted"/>
<dbReference type="Proteomes" id="UP000214975">
    <property type="component" value="Chromosome"/>
</dbReference>
<accession>A0A223HZ59</accession>
<evidence type="ECO:0000313" key="2">
    <source>
        <dbReference type="Proteomes" id="UP000214975"/>
    </source>
</evidence>
<reference evidence="1 2" key="1">
    <citation type="submission" date="2016-08" db="EMBL/GenBank/DDBJ databases">
        <title>A novel genetic cassette of butanologenic Thermoanaerobacterium thermosaccharolyticum that directly convert cellulose to butanol.</title>
        <authorList>
            <person name="Li T."/>
            <person name="He J."/>
        </authorList>
    </citation>
    <scope>NUCLEOTIDE SEQUENCE [LARGE SCALE GENOMIC DNA]</scope>
    <source>
        <strain evidence="1 2">TG57</strain>
    </source>
</reference>
<evidence type="ECO:0000313" key="1">
    <source>
        <dbReference type="EMBL" id="AST57760.1"/>
    </source>
</evidence>
<dbReference type="AlphaFoldDB" id="A0A223HZ59"/>
<sequence>MKELHLKSMVRMKKYHSYRGEVGEVAPNILKRNFKADKPNE</sequence>
<dbReference type="EMBL" id="CP016893">
    <property type="protein sequence ID" value="AST57760.1"/>
    <property type="molecule type" value="Genomic_DNA"/>
</dbReference>
<gene>
    <name evidence="1" type="ORF">Thert_01768</name>
</gene>
<organism evidence="1 2">
    <name type="scientific">Thermoanaerobacterium thermosaccharolyticum</name>
    <name type="common">Clostridium thermosaccharolyticum</name>
    <dbReference type="NCBI Taxonomy" id="1517"/>
    <lineage>
        <taxon>Bacteria</taxon>
        <taxon>Bacillati</taxon>
        <taxon>Bacillota</taxon>
        <taxon>Clostridia</taxon>
        <taxon>Thermoanaerobacterales</taxon>
        <taxon>Thermoanaerobacteraceae</taxon>
        <taxon>Thermoanaerobacterium</taxon>
    </lineage>
</organism>